<organism evidence="5 6">
    <name type="scientific">Novipirellula aureliae</name>
    <dbReference type="NCBI Taxonomy" id="2527966"/>
    <lineage>
        <taxon>Bacteria</taxon>
        <taxon>Pseudomonadati</taxon>
        <taxon>Planctomycetota</taxon>
        <taxon>Planctomycetia</taxon>
        <taxon>Pirellulales</taxon>
        <taxon>Pirellulaceae</taxon>
        <taxon>Novipirellula</taxon>
    </lineage>
</organism>
<keyword evidence="2" id="KW-0677">Repeat</keyword>
<dbReference type="PANTHER" id="PTHR19848">
    <property type="entry name" value="WD40 REPEAT PROTEIN"/>
    <property type="match status" value="1"/>
</dbReference>
<proteinExistence type="predicted"/>
<dbReference type="OrthoDB" id="230341at2"/>
<feature type="repeat" description="WD" evidence="3">
    <location>
        <begin position="307"/>
        <end position="338"/>
    </location>
</feature>
<feature type="signal peptide" evidence="4">
    <location>
        <begin position="1"/>
        <end position="31"/>
    </location>
</feature>
<dbReference type="Pfam" id="PF00400">
    <property type="entry name" value="WD40"/>
    <property type="match status" value="4"/>
</dbReference>
<protein>
    <submittedName>
        <fullName evidence="5">WD domain, G-beta repeat</fullName>
    </submittedName>
</protein>
<evidence type="ECO:0000256" key="1">
    <source>
        <dbReference type="ARBA" id="ARBA00022574"/>
    </source>
</evidence>
<dbReference type="PANTHER" id="PTHR19848:SF8">
    <property type="entry name" value="F-BOX AND WD REPEAT DOMAIN CONTAINING 7"/>
    <property type="match status" value="1"/>
</dbReference>
<evidence type="ECO:0000256" key="4">
    <source>
        <dbReference type="SAM" id="SignalP"/>
    </source>
</evidence>
<name>A0A5C6DL76_9BACT</name>
<dbReference type="Proteomes" id="UP000315471">
    <property type="component" value="Unassembled WGS sequence"/>
</dbReference>
<keyword evidence="1 3" id="KW-0853">WD repeat</keyword>
<dbReference type="SUPFAM" id="SSF50978">
    <property type="entry name" value="WD40 repeat-like"/>
    <property type="match status" value="1"/>
</dbReference>
<feature type="repeat" description="WD" evidence="3">
    <location>
        <begin position="99"/>
        <end position="131"/>
    </location>
</feature>
<evidence type="ECO:0000256" key="2">
    <source>
        <dbReference type="ARBA" id="ARBA00022737"/>
    </source>
</evidence>
<dbReference type="PROSITE" id="PS50082">
    <property type="entry name" value="WD_REPEATS_2"/>
    <property type="match status" value="2"/>
</dbReference>
<dbReference type="EMBL" id="SJPY01000008">
    <property type="protein sequence ID" value="TWU36557.1"/>
    <property type="molecule type" value="Genomic_DNA"/>
</dbReference>
<accession>A0A5C6DL76</accession>
<comment type="caution">
    <text evidence="5">The sequence shown here is derived from an EMBL/GenBank/DDBJ whole genome shotgun (WGS) entry which is preliminary data.</text>
</comment>
<dbReference type="Gene3D" id="2.130.10.10">
    <property type="entry name" value="YVTN repeat-like/Quinoprotein amine dehydrogenase"/>
    <property type="match status" value="2"/>
</dbReference>
<dbReference type="InterPro" id="IPR036322">
    <property type="entry name" value="WD40_repeat_dom_sf"/>
</dbReference>
<dbReference type="InterPro" id="IPR015943">
    <property type="entry name" value="WD40/YVTN_repeat-like_dom_sf"/>
</dbReference>
<feature type="chain" id="PRO_5022988601" evidence="4">
    <location>
        <begin position="32"/>
        <end position="357"/>
    </location>
</feature>
<evidence type="ECO:0000313" key="5">
    <source>
        <dbReference type="EMBL" id="TWU36557.1"/>
    </source>
</evidence>
<reference evidence="5 6" key="1">
    <citation type="submission" date="2019-02" db="EMBL/GenBank/DDBJ databases">
        <title>Deep-cultivation of Planctomycetes and their phenomic and genomic characterization uncovers novel biology.</title>
        <authorList>
            <person name="Wiegand S."/>
            <person name="Jogler M."/>
            <person name="Boedeker C."/>
            <person name="Pinto D."/>
            <person name="Vollmers J."/>
            <person name="Rivas-Marin E."/>
            <person name="Kohn T."/>
            <person name="Peeters S.H."/>
            <person name="Heuer A."/>
            <person name="Rast P."/>
            <person name="Oberbeckmann S."/>
            <person name="Bunk B."/>
            <person name="Jeske O."/>
            <person name="Meyerdierks A."/>
            <person name="Storesund J.E."/>
            <person name="Kallscheuer N."/>
            <person name="Luecker S."/>
            <person name="Lage O.M."/>
            <person name="Pohl T."/>
            <person name="Merkel B.J."/>
            <person name="Hornburger P."/>
            <person name="Mueller R.-W."/>
            <person name="Bruemmer F."/>
            <person name="Labrenz M."/>
            <person name="Spormann A.M."/>
            <person name="Op Den Camp H."/>
            <person name="Overmann J."/>
            <person name="Amann R."/>
            <person name="Jetten M.S.M."/>
            <person name="Mascher T."/>
            <person name="Medema M.H."/>
            <person name="Devos D.P."/>
            <person name="Kaster A.-K."/>
            <person name="Ovreas L."/>
            <person name="Rohde M."/>
            <person name="Galperin M.Y."/>
            <person name="Jogler C."/>
        </authorList>
    </citation>
    <scope>NUCLEOTIDE SEQUENCE [LARGE SCALE GENOMIC DNA]</scope>
    <source>
        <strain evidence="5 6">Q31b</strain>
    </source>
</reference>
<sequence precursor="true">MIRQFSLSRSTATLFVLILLARLAIPIAATAQSQPVVTALAHDSVSSRTIRLEPIDGLTAPVVVTAAASDPRGEWLAVAGDDHAIRILDVTTLRVMHTLKGHRDMIRTLAFNSAGTSLVSAGNDGQLIVWDRARDFEMIQQMKDTPALACVCFAPGIPEMAAVGFDRKVYILGRPTDQTPKFSCDCNDLRAVAYRDDRKVIAVGGRSGDLHLFDPITGRLMIDKHLHDGRIRDIAFHRDANSVVTVGEDGKVIVLDTETHKVLQQLQVTSGRLFAVAVIDSQHVAVAGSDNTIRIVNTDEGSISHTLEGHVGSISTLTATAGMLFSGGFDATLRRWSIHEWNRSERRIAEGDVRIDR</sequence>
<dbReference type="AlphaFoldDB" id="A0A5C6DL76"/>
<keyword evidence="4" id="KW-0732">Signal</keyword>
<dbReference type="RefSeq" id="WP_146601982.1">
    <property type="nucleotide sequence ID" value="NZ_SJPY01000008.1"/>
</dbReference>
<keyword evidence="6" id="KW-1185">Reference proteome</keyword>
<evidence type="ECO:0000256" key="3">
    <source>
        <dbReference type="PROSITE-ProRule" id="PRU00221"/>
    </source>
</evidence>
<dbReference type="InterPro" id="IPR001680">
    <property type="entry name" value="WD40_rpt"/>
</dbReference>
<dbReference type="CDD" id="cd00200">
    <property type="entry name" value="WD40"/>
    <property type="match status" value="1"/>
</dbReference>
<evidence type="ECO:0000313" key="6">
    <source>
        <dbReference type="Proteomes" id="UP000315471"/>
    </source>
</evidence>
<dbReference type="SMART" id="SM00320">
    <property type="entry name" value="WD40"/>
    <property type="match status" value="7"/>
</dbReference>
<gene>
    <name evidence="5" type="ORF">Q31b_48380</name>
</gene>
<dbReference type="PROSITE" id="PS50294">
    <property type="entry name" value="WD_REPEATS_REGION"/>
    <property type="match status" value="1"/>
</dbReference>